<dbReference type="AlphaFoldDB" id="A0A0K0DA43"/>
<protein>
    <submittedName>
        <fullName evidence="3">Uncharacterized protein</fullName>
    </submittedName>
</protein>
<organism evidence="2 3">
    <name type="scientific">Angiostrongylus cantonensis</name>
    <name type="common">Rat lungworm</name>
    <dbReference type="NCBI Taxonomy" id="6313"/>
    <lineage>
        <taxon>Eukaryota</taxon>
        <taxon>Metazoa</taxon>
        <taxon>Ecdysozoa</taxon>
        <taxon>Nematoda</taxon>
        <taxon>Chromadorea</taxon>
        <taxon>Rhabditida</taxon>
        <taxon>Rhabditina</taxon>
        <taxon>Rhabditomorpha</taxon>
        <taxon>Strongyloidea</taxon>
        <taxon>Metastrongylidae</taxon>
        <taxon>Angiostrongylus</taxon>
    </lineage>
</organism>
<dbReference type="WBParaSite" id="ACAC_0000708301-mRNA-1">
    <property type="protein sequence ID" value="ACAC_0000708301-mRNA-1"/>
    <property type="gene ID" value="ACAC_0000708301"/>
</dbReference>
<evidence type="ECO:0000313" key="2">
    <source>
        <dbReference type="Proteomes" id="UP000035642"/>
    </source>
</evidence>
<feature type="compositionally biased region" description="Polar residues" evidence="1">
    <location>
        <begin position="1"/>
        <end position="16"/>
    </location>
</feature>
<dbReference type="Proteomes" id="UP000035642">
    <property type="component" value="Unassembled WGS sequence"/>
</dbReference>
<name>A0A0K0DA43_ANGCA</name>
<proteinExistence type="predicted"/>
<reference evidence="2" key="1">
    <citation type="submission" date="2012-09" db="EMBL/GenBank/DDBJ databases">
        <authorList>
            <person name="Martin A.A."/>
        </authorList>
    </citation>
    <scope>NUCLEOTIDE SEQUENCE</scope>
</reference>
<sequence>MGVSTSSGRWSASANRCQAGEAHERHLAPVQRARFENGARFRKFEQPSVCPRRRQSVHVGGTPSVLADGRPPTPTVVVVALTVGGAVTAGRRRREPGRLRAAFLNSSYRVFGDSISKIYWYALL</sequence>
<feature type="region of interest" description="Disordered" evidence="1">
    <location>
        <begin position="1"/>
        <end position="25"/>
    </location>
</feature>
<reference evidence="3" key="2">
    <citation type="submission" date="2017-02" db="UniProtKB">
        <authorList>
            <consortium name="WormBaseParasite"/>
        </authorList>
    </citation>
    <scope>IDENTIFICATION</scope>
</reference>
<accession>A0A0K0DA43</accession>
<evidence type="ECO:0000256" key="1">
    <source>
        <dbReference type="SAM" id="MobiDB-lite"/>
    </source>
</evidence>
<evidence type="ECO:0000313" key="3">
    <source>
        <dbReference type="WBParaSite" id="ACAC_0000708301-mRNA-1"/>
    </source>
</evidence>
<keyword evidence="2" id="KW-1185">Reference proteome</keyword>